<dbReference type="PANTHER" id="PTHR10758:SF1">
    <property type="entry name" value="COP9 SIGNALOSOME COMPLEX SUBUNIT 3"/>
    <property type="match status" value="1"/>
</dbReference>
<dbReference type="InterPro" id="IPR055089">
    <property type="entry name" value="COP9_N"/>
</dbReference>
<dbReference type="AlphaFoldDB" id="A0A086T5T4"/>
<keyword evidence="5" id="KW-1185">Reference proteome</keyword>
<dbReference type="EMBL" id="JPKY01000043">
    <property type="protein sequence ID" value="KFH44716.1"/>
    <property type="molecule type" value="Genomic_DNA"/>
</dbReference>
<evidence type="ECO:0000256" key="2">
    <source>
        <dbReference type="SAM" id="Coils"/>
    </source>
</evidence>
<organism evidence="4 5">
    <name type="scientific">Hapsidospora chrysogenum (strain ATCC 11550 / CBS 779.69 / DSM 880 / IAM 14645 / JCM 23072 / IMI 49137)</name>
    <name type="common">Acremonium chrysogenum</name>
    <dbReference type="NCBI Taxonomy" id="857340"/>
    <lineage>
        <taxon>Eukaryota</taxon>
        <taxon>Fungi</taxon>
        <taxon>Dikarya</taxon>
        <taxon>Ascomycota</taxon>
        <taxon>Pezizomycotina</taxon>
        <taxon>Sordariomycetes</taxon>
        <taxon>Hypocreomycetidae</taxon>
        <taxon>Hypocreales</taxon>
        <taxon>Bionectriaceae</taxon>
        <taxon>Hapsidospora</taxon>
    </lineage>
</organism>
<reference evidence="5" key="1">
    <citation type="journal article" date="2014" name="Genome Announc.">
        <title>Genome sequence and annotation of Acremonium chrysogenum, producer of the beta-lactam antibiotic cephalosporin C.</title>
        <authorList>
            <person name="Terfehr D."/>
            <person name="Dahlmann T.A."/>
            <person name="Specht T."/>
            <person name="Zadra I."/>
            <person name="Kuernsteiner H."/>
            <person name="Kueck U."/>
        </authorList>
    </citation>
    <scope>NUCLEOTIDE SEQUENCE [LARGE SCALE GENOMIC DNA]</scope>
    <source>
        <strain evidence="5">ATCC 11550 / CBS 779.69 / DSM 880 / IAM 14645 / JCM 23072 / IMI 49137</strain>
    </source>
</reference>
<dbReference type="GO" id="GO:0008180">
    <property type="term" value="C:COP9 signalosome"/>
    <property type="evidence" value="ECO:0007669"/>
    <property type="project" value="TreeGrafter"/>
</dbReference>
<gene>
    <name evidence="4" type="ORF">ACRE_044810</name>
</gene>
<dbReference type="InterPro" id="IPR050756">
    <property type="entry name" value="CSN3"/>
</dbReference>
<evidence type="ECO:0000313" key="4">
    <source>
        <dbReference type="EMBL" id="KFH44716.1"/>
    </source>
</evidence>
<dbReference type="PANTHER" id="PTHR10758">
    <property type="entry name" value="26S PROTEASOME NON-ATPASE REGULATORY SUBUNIT 3/COP9 SIGNALOSOME COMPLEX SUBUNIT 3"/>
    <property type="match status" value="1"/>
</dbReference>
<feature type="coiled-coil region" evidence="2">
    <location>
        <begin position="469"/>
        <end position="496"/>
    </location>
</feature>
<dbReference type="GO" id="GO:0006511">
    <property type="term" value="P:ubiquitin-dependent protein catabolic process"/>
    <property type="evidence" value="ECO:0007669"/>
    <property type="project" value="TreeGrafter"/>
</dbReference>
<name>A0A086T5T4_HAPC1</name>
<evidence type="ECO:0000256" key="1">
    <source>
        <dbReference type="ARBA" id="ARBA00022490"/>
    </source>
</evidence>
<keyword evidence="1" id="KW-0963">Cytoplasm</keyword>
<evidence type="ECO:0000313" key="5">
    <source>
        <dbReference type="Proteomes" id="UP000029964"/>
    </source>
</evidence>
<protein>
    <submittedName>
        <fullName evidence="4">COP9 signalosome complex subunit-like protein</fullName>
    </submittedName>
</protein>
<dbReference type="Proteomes" id="UP000029964">
    <property type="component" value="Unassembled WGS sequence"/>
</dbReference>
<keyword evidence="2" id="KW-0175">Coiled coil</keyword>
<feature type="domain" description="COP9 signalosome complex subunit 3 N-terminal helical repeats" evidence="3">
    <location>
        <begin position="74"/>
        <end position="337"/>
    </location>
</feature>
<dbReference type="STRING" id="857340.A0A086T5T4"/>
<dbReference type="OrthoDB" id="29061at2759"/>
<dbReference type="Pfam" id="PF22788">
    <property type="entry name" value="COP9_hel_rpt"/>
    <property type="match status" value="1"/>
</dbReference>
<comment type="caution">
    <text evidence="4">The sequence shown here is derived from an EMBL/GenBank/DDBJ whole genome shotgun (WGS) entry which is preliminary data.</text>
</comment>
<evidence type="ECO:0000259" key="3">
    <source>
        <dbReference type="Pfam" id="PF22788"/>
    </source>
</evidence>
<proteinExistence type="predicted"/>
<sequence length="542" mass="59668">MQDHPLAALASFPPANISSLSDKEVESAIQAYTTWLQGQGSVLKKTVLKQPEQALQVAINTQHQPPPFLGGLWQRISLLTKASQLLDPSTNSIGYLAVLDILSNANTVDYSSSSPTSAASQVRNAIVSFLLKFDPRQVRYVGSTLLKLLELVGSGKLFSVCKHQGRRNREDDVLTPTQPTVTIELLAGTILRIDPTGSMYTSTHLLLAKLAYESACTEPALRVIDRDILYYPGIPNTRAAGPLFDATLPPTAYISTETGLTRDVTSTSVLEYNLVSGLIYMSRRNWPKARKALERAVTHPAKYKGVSKIMVEAYKKWLLVGLLENGQEPTLPHYTAHSAKATYANLAGSYANIASLFSSEEAASLLAETQSNTAVWTEDGNGALVSEVLAVYQRWKMINLRRVYSKIPVSQVQASTSSAETGQRLNSEEEVTALIRAMIADNMLRGELHMGEDGVQYLAFHSDQTLSTEQDFAQEIAQAQRTMSSLTRDYKLANNRLSGNKEYIKHVAREQKRLDKESEHPSGNFEMQIEDEDLMTGIIANG</sequence>
<accession>A0A086T5T4</accession>
<dbReference type="HOGENOM" id="CLU_028825_1_0_1"/>